<feature type="domain" description="Aminoglycoside phosphotransferase" evidence="1">
    <location>
        <begin position="37"/>
        <end position="133"/>
    </location>
</feature>
<gene>
    <name evidence="2" type="ORF">GXP70_15210</name>
</gene>
<sequence length="224" mass="25754">MNIPARDAFNYEAFPSEVREYFCEADVAIIKNKPRSSVFHIISAAHDYFLKVTPKSHMHSEAIMTSFLNKYGSCPRVIQYIANDTNDFLITERLDGSDAASDEYLEEPERLAEVFGESLFKLHHVNAEDCPIANGLEEMVIRAERNYSQGRAEMGLLRYIGYANIELAYKVQAYGKHLIDEDRLRLCGLLSAFNGFRGQDYYEVYDHPLNKNRQYEGGMNPDER</sequence>
<dbReference type="KEGG" id="plyc:GXP70_15210"/>
<accession>A0A6C0FYL6</accession>
<keyword evidence="2" id="KW-0808">Transferase</keyword>
<organism evidence="2 3">
    <name type="scientific">Paenibacillus lycopersici</name>
    <dbReference type="NCBI Taxonomy" id="2704462"/>
    <lineage>
        <taxon>Bacteria</taxon>
        <taxon>Bacillati</taxon>
        <taxon>Bacillota</taxon>
        <taxon>Bacilli</taxon>
        <taxon>Bacillales</taxon>
        <taxon>Paenibacillaceae</taxon>
        <taxon>Paenibacillus</taxon>
    </lineage>
</organism>
<dbReference type="InterPro" id="IPR002575">
    <property type="entry name" value="Aminoglycoside_PTrfase"/>
</dbReference>
<dbReference type="Gene3D" id="3.90.1200.10">
    <property type="match status" value="1"/>
</dbReference>
<dbReference type="RefSeq" id="WP_162357611.1">
    <property type="nucleotide sequence ID" value="NZ_CP048209.1"/>
</dbReference>
<proteinExistence type="predicted"/>
<reference evidence="2 3" key="1">
    <citation type="submission" date="2020-01" db="EMBL/GenBank/DDBJ databases">
        <title>Paenibacillus sp. nov., isolated from tomato rhizosphere.</title>
        <authorList>
            <person name="Weon H.-Y."/>
            <person name="Lee S.A."/>
        </authorList>
    </citation>
    <scope>NUCLEOTIDE SEQUENCE [LARGE SCALE GENOMIC DNA]</scope>
    <source>
        <strain evidence="2 3">12200R-189</strain>
    </source>
</reference>
<dbReference type="Proteomes" id="UP000476064">
    <property type="component" value="Chromosome"/>
</dbReference>
<protein>
    <submittedName>
        <fullName evidence="2">Phosphotransferase</fullName>
    </submittedName>
</protein>
<evidence type="ECO:0000313" key="2">
    <source>
        <dbReference type="EMBL" id="QHT61172.1"/>
    </source>
</evidence>
<dbReference type="Gene3D" id="3.30.200.20">
    <property type="entry name" value="Phosphorylase Kinase, domain 1"/>
    <property type="match status" value="1"/>
</dbReference>
<dbReference type="AlphaFoldDB" id="A0A6C0FYL6"/>
<dbReference type="EMBL" id="CP048209">
    <property type="protein sequence ID" value="QHT61172.1"/>
    <property type="molecule type" value="Genomic_DNA"/>
</dbReference>
<evidence type="ECO:0000313" key="3">
    <source>
        <dbReference type="Proteomes" id="UP000476064"/>
    </source>
</evidence>
<dbReference type="InterPro" id="IPR011009">
    <property type="entry name" value="Kinase-like_dom_sf"/>
</dbReference>
<keyword evidence="3" id="KW-1185">Reference proteome</keyword>
<dbReference type="Pfam" id="PF01636">
    <property type="entry name" value="APH"/>
    <property type="match status" value="1"/>
</dbReference>
<dbReference type="GO" id="GO:0016740">
    <property type="term" value="F:transferase activity"/>
    <property type="evidence" value="ECO:0007669"/>
    <property type="project" value="UniProtKB-KW"/>
</dbReference>
<dbReference type="SUPFAM" id="SSF56112">
    <property type="entry name" value="Protein kinase-like (PK-like)"/>
    <property type="match status" value="1"/>
</dbReference>
<name>A0A6C0FYL6_9BACL</name>
<evidence type="ECO:0000259" key="1">
    <source>
        <dbReference type="Pfam" id="PF01636"/>
    </source>
</evidence>